<accession>A0A2C9JGQ7</accession>
<dbReference type="PANTHER" id="PTHR43544:SF7">
    <property type="entry name" value="NADB-LER2"/>
    <property type="match status" value="1"/>
</dbReference>
<keyword evidence="2" id="KW-0560">Oxidoreductase</keyword>
<dbReference type="VEuPathDB" id="VectorBase:BGLB002292"/>
<dbReference type="GO" id="GO:0016491">
    <property type="term" value="F:oxidoreductase activity"/>
    <property type="evidence" value="ECO:0007669"/>
    <property type="project" value="UniProtKB-KW"/>
</dbReference>
<dbReference type="InterPro" id="IPR002347">
    <property type="entry name" value="SDR_fam"/>
</dbReference>
<evidence type="ECO:0000313" key="4">
    <source>
        <dbReference type="Proteomes" id="UP000076420"/>
    </source>
</evidence>
<dbReference type="InterPro" id="IPR036291">
    <property type="entry name" value="NAD(P)-bd_dom_sf"/>
</dbReference>
<dbReference type="AlphaFoldDB" id="A0A2C9JGQ7"/>
<dbReference type="VEuPathDB" id="VectorBase:BGLAX_040941"/>
<dbReference type="OrthoDB" id="5296at2759"/>
<dbReference type="KEGG" id="bgt:106057479"/>
<sequence>MSIWAKTILVTGASRGLGLEFVRQLLELPTPPEVLIAACRDPEKAENLQRLAKSNSAVKIVKLDVEKDDEIEKTVEVVSNYVGERGLNLLINNAGILYKQLPGNIADVTREIMQKHFSVNVVSNYVGERGLNLLINNAGILYKQLPGNVADVTREIMQKHFSVNVTSQVMMSQNCLPLLLKASSLSGSNELSTSKAAVIMISAIRGSQTLINAEGPLGFMHYKCSKTALDMATVLLARELRDVDILVTALHPGWVKTDMGSSEAPLGIEESIRDCLQTIGRAGEESNGKLIDLKGNILPY</sequence>
<evidence type="ECO:0000313" key="3">
    <source>
        <dbReference type="EnsemblMetazoa" id="BGLB002292-PB"/>
    </source>
</evidence>
<protein>
    <submittedName>
        <fullName evidence="3">Uncharacterized protein</fullName>
    </submittedName>
</protein>
<organism evidence="3 4">
    <name type="scientific">Biomphalaria glabrata</name>
    <name type="common">Bloodfluke planorb</name>
    <name type="synonym">Freshwater snail</name>
    <dbReference type="NCBI Taxonomy" id="6526"/>
    <lineage>
        <taxon>Eukaryota</taxon>
        <taxon>Metazoa</taxon>
        <taxon>Spiralia</taxon>
        <taxon>Lophotrochozoa</taxon>
        <taxon>Mollusca</taxon>
        <taxon>Gastropoda</taxon>
        <taxon>Heterobranchia</taxon>
        <taxon>Euthyneura</taxon>
        <taxon>Panpulmonata</taxon>
        <taxon>Hygrophila</taxon>
        <taxon>Lymnaeoidea</taxon>
        <taxon>Planorbidae</taxon>
        <taxon>Biomphalaria</taxon>
    </lineage>
</organism>
<dbReference type="EnsemblMetazoa" id="BGLB002292-RB">
    <property type="protein sequence ID" value="BGLB002292-PB"/>
    <property type="gene ID" value="BGLB002292"/>
</dbReference>
<dbReference type="InterPro" id="IPR051468">
    <property type="entry name" value="Fungal_SecMetab_SDRs"/>
</dbReference>
<name>A0A2C9JGQ7_BIOGL</name>
<dbReference type="GO" id="GO:0005737">
    <property type="term" value="C:cytoplasm"/>
    <property type="evidence" value="ECO:0007669"/>
    <property type="project" value="TreeGrafter"/>
</dbReference>
<dbReference type="PANTHER" id="PTHR43544">
    <property type="entry name" value="SHORT-CHAIN DEHYDROGENASE/REDUCTASE"/>
    <property type="match status" value="1"/>
</dbReference>
<dbReference type="CDD" id="cd05325">
    <property type="entry name" value="carb_red_sniffer_like_SDR_c"/>
    <property type="match status" value="1"/>
</dbReference>
<dbReference type="Pfam" id="PF00106">
    <property type="entry name" value="adh_short"/>
    <property type="match status" value="2"/>
</dbReference>
<dbReference type="PRINTS" id="PR00081">
    <property type="entry name" value="GDHRDH"/>
</dbReference>
<evidence type="ECO:0000256" key="2">
    <source>
        <dbReference type="ARBA" id="ARBA00023002"/>
    </source>
</evidence>
<reference evidence="3" key="1">
    <citation type="submission" date="2020-05" db="UniProtKB">
        <authorList>
            <consortium name="EnsemblMetazoa"/>
        </authorList>
    </citation>
    <scope>IDENTIFICATION</scope>
    <source>
        <strain evidence="3">BB02</strain>
    </source>
</reference>
<dbReference type="Proteomes" id="UP000076420">
    <property type="component" value="Unassembled WGS sequence"/>
</dbReference>
<dbReference type="Gene3D" id="3.40.50.720">
    <property type="entry name" value="NAD(P)-binding Rossmann-like Domain"/>
    <property type="match status" value="2"/>
</dbReference>
<keyword evidence="1" id="KW-0521">NADP</keyword>
<dbReference type="SUPFAM" id="SSF51735">
    <property type="entry name" value="NAD(P)-binding Rossmann-fold domains"/>
    <property type="match status" value="2"/>
</dbReference>
<gene>
    <name evidence="3" type="primary">106057479</name>
</gene>
<evidence type="ECO:0000256" key="1">
    <source>
        <dbReference type="ARBA" id="ARBA00022857"/>
    </source>
</evidence>
<proteinExistence type="predicted"/>